<dbReference type="InterPro" id="IPR011009">
    <property type="entry name" value="Kinase-like_dom_sf"/>
</dbReference>
<feature type="binding site" evidence="10">
    <location>
        <position position="49"/>
    </location>
    <ligand>
        <name>ATP</name>
        <dbReference type="ChEBI" id="CHEBI:30616"/>
    </ligand>
</feature>
<reference evidence="14 15" key="3">
    <citation type="journal article" date="2011" name="Nat. Chem. Biol.">
        <title>Reveromycin A biosynthesis uses RevG and RevJ for stereospecific spiroacetal formation.</title>
        <authorList>
            <person name="Takahashi S."/>
            <person name="Toyoda A."/>
            <person name="Sekiyama Y."/>
            <person name="Takagi H."/>
            <person name="Nogawa T."/>
            <person name="Uramoto M."/>
            <person name="Suzuki R."/>
            <person name="Koshino H."/>
            <person name="Kumano T."/>
            <person name="Panthee S."/>
            <person name="Dairi T."/>
            <person name="Ishikawa J."/>
            <person name="Ikeda H."/>
            <person name="Sakaki Y."/>
            <person name="Osada H."/>
        </authorList>
    </citation>
    <scope>NUCLEOTIDE SEQUENCE [LARGE SCALE GENOMIC DNA]</scope>
    <source>
        <strain evidence="14 15">SN-593</strain>
    </source>
</reference>
<feature type="region of interest" description="Disordered" evidence="11">
    <location>
        <begin position="435"/>
        <end position="472"/>
    </location>
</feature>
<dbReference type="Pfam" id="PF03793">
    <property type="entry name" value="PASTA"/>
    <property type="match status" value="1"/>
</dbReference>
<keyword evidence="6 14" id="KW-0418">Kinase</keyword>
<dbReference type="EMBL" id="AP018365">
    <property type="protein sequence ID" value="BBA98788.1"/>
    <property type="molecule type" value="Genomic_DNA"/>
</dbReference>
<evidence type="ECO:0000256" key="8">
    <source>
        <dbReference type="ARBA" id="ARBA00047899"/>
    </source>
</evidence>
<evidence type="ECO:0000256" key="4">
    <source>
        <dbReference type="ARBA" id="ARBA00022737"/>
    </source>
</evidence>
<feature type="compositionally biased region" description="Gly residues" evidence="11">
    <location>
        <begin position="387"/>
        <end position="405"/>
    </location>
</feature>
<dbReference type="Gene3D" id="3.30.10.20">
    <property type="match status" value="1"/>
</dbReference>
<keyword evidence="15" id="KW-1185">Reference proteome</keyword>
<dbReference type="CDD" id="cd14014">
    <property type="entry name" value="STKc_PknB_like"/>
    <property type="match status" value="1"/>
</dbReference>
<dbReference type="PROSITE" id="PS50011">
    <property type="entry name" value="PROTEIN_KINASE_DOM"/>
    <property type="match status" value="1"/>
</dbReference>
<keyword evidence="3" id="KW-0808">Transferase</keyword>
<evidence type="ECO:0000256" key="7">
    <source>
        <dbReference type="ARBA" id="ARBA00022840"/>
    </source>
</evidence>
<keyword evidence="12" id="KW-1133">Transmembrane helix</keyword>
<evidence type="ECO:0000256" key="6">
    <source>
        <dbReference type="ARBA" id="ARBA00022777"/>
    </source>
</evidence>
<evidence type="ECO:0000256" key="1">
    <source>
        <dbReference type="ARBA" id="ARBA00012513"/>
    </source>
</evidence>
<dbReference type="PROSITE" id="PS00108">
    <property type="entry name" value="PROTEIN_KINASE_ST"/>
    <property type="match status" value="1"/>
</dbReference>
<dbReference type="GO" id="GO:0004674">
    <property type="term" value="F:protein serine/threonine kinase activity"/>
    <property type="evidence" value="ECO:0007669"/>
    <property type="project" value="UniProtKB-KW"/>
</dbReference>
<dbReference type="SMART" id="SM00740">
    <property type="entry name" value="PASTA"/>
    <property type="match status" value="1"/>
</dbReference>
<protein>
    <recommendedName>
        <fullName evidence="1">non-specific serine/threonine protein kinase</fullName>
        <ecNumber evidence="1">2.7.11.1</ecNumber>
    </recommendedName>
</protein>
<dbReference type="FunFam" id="3.30.200.20:FF:000035">
    <property type="entry name" value="Serine/threonine protein kinase Stk1"/>
    <property type="match status" value="1"/>
</dbReference>
<dbReference type="Gene3D" id="3.30.200.20">
    <property type="entry name" value="Phosphorylase Kinase, domain 1"/>
    <property type="match status" value="1"/>
</dbReference>
<reference evidence="14 15" key="2">
    <citation type="journal article" date="2011" name="J. Antibiot.">
        <title>Furaquinocins I and J: novel polyketide isoprenoid hybrid compounds from Streptomyces reveromyceticus SN-593.</title>
        <authorList>
            <person name="Panthee S."/>
            <person name="Takahashi S."/>
            <person name="Takagi H."/>
            <person name="Nogawa T."/>
            <person name="Oowada E."/>
            <person name="Uramoto M."/>
            <person name="Osada H."/>
        </authorList>
    </citation>
    <scope>NUCLEOTIDE SEQUENCE [LARGE SCALE GENOMIC DNA]</scope>
    <source>
        <strain evidence="14 15">SN-593</strain>
    </source>
</reference>
<evidence type="ECO:0000256" key="5">
    <source>
        <dbReference type="ARBA" id="ARBA00022741"/>
    </source>
</evidence>
<reference evidence="14 15" key="4">
    <citation type="journal article" date="2020" name="Sci. Rep.">
        <title>beta-carboline chemical signals induce reveromycin production through a LuxR family regulator in Streptomyces sp. SN-593.</title>
        <authorList>
            <person name="Panthee S."/>
            <person name="Kito N."/>
            <person name="Hayashi T."/>
            <person name="Shimizu T."/>
            <person name="Ishikawa J."/>
            <person name="Hamamoto H."/>
            <person name="Osada H."/>
            <person name="Takahashi S."/>
        </authorList>
    </citation>
    <scope>NUCLEOTIDE SEQUENCE [LARGE SCALE GENOMIC DNA]</scope>
    <source>
        <strain evidence="14 15">SN-593</strain>
    </source>
</reference>
<feature type="region of interest" description="Disordered" evidence="11">
    <location>
        <begin position="322"/>
        <end position="405"/>
    </location>
</feature>
<dbReference type="GO" id="GO:0045717">
    <property type="term" value="P:negative regulation of fatty acid biosynthetic process"/>
    <property type="evidence" value="ECO:0007669"/>
    <property type="project" value="UniProtKB-ARBA"/>
</dbReference>
<dbReference type="FunFam" id="1.10.510.10:FF:000021">
    <property type="entry name" value="Serine/threonine protein kinase"/>
    <property type="match status" value="1"/>
</dbReference>
<comment type="catalytic activity">
    <reaction evidence="8">
        <text>L-threonyl-[protein] + ATP = O-phospho-L-threonyl-[protein] + ADP + H(+)</text>
        <dbReference type="Rhea" id="RHEA:46608"/>
        <dbReference type="Rhea" id="RHEA-COMP:11060"/>
        <dbReference type="Rhea" id="RHEA-COMP:11605"/>
        <dbReference type="ChEBI" id="CHEBI:15378"/>
        <dbReference type="ChEBI" id="CHEBI:30013"/>
        <dbReference type="ChEBI" id="CHEBI:30616"/>
        <dbReference type="ChEBI" id="CHEBI:61977"/>
        <dbReference type="ChEBI" id="CHEBI:456216"/>
        <dbReference type="EC" id="2.7.11.1"/>
    </reaction>
</comment>
<organism evidence="14 15">
    <name type="scientific">Actinacidiphila reveromycinica</name>
    <dbReference type="NCBI Taxonomy" id="659352"/>
    <lineage>
        <taxon>Bacteria</taxon>
        <taxon>Bacillati</taxon>
        <taxon>Actinomycetota</taxon>
        <taxon>Actinomycetes</taxon>
        <taxon>Kitasatosporales</taxon>
        <taxon>Streptomycetaceae</taxon>
        <taxon>Actinacidiphila</taxon>
    </lineage>
</organism>
<dbReference type="AlphaFoldDB" id="A0A7U3VPK5"/>
<keyword evidence="7 10" id="KW-0067">ATP-binding</keyword>
<evidence type="ECO:0000256" key="10">
    <source>
        <dbReference type="PROSITE-ProRule" id="PRU10141"/>
    </source>
</evidence>
<evidence type="ECO:0000256" key="3">
    <source>
        <dbReference type="ARBA" id="ARBA00022679"/>
    </source>
</evidence>
<dbReference type="InterPro" id="IPR008271">
    <property type="entry name" value="Ser/Thr_kinase_AS"/>
</dbReference>
<feature type="compositionally biased region" description="Low complexity" evidence="11">
    <location>
        <begin position="443"/>
        <end position="465"/>
    </location>
</feature>
<feature type="transmembrane region" description="Helical" evidence="12">
    <location>
        <begin position="411"/>
        <end position="432"/>
    </location>
</feature>
<evidence type="ECO:0000259" key="13">
    <source>
        <dbReference type="PROSITE" id="PS50011"/>
    </source>
</evidence>
<dbReference type="EC" id="2.7.11.1" evidence="1"/>
<dbReference type="InterPro" id="IPR017441">
    <property type="entry name" value="Protein_kinase_ATP_BS"/>
</dbReference>
<accession>A0A7U3VPK5</accession>
<dbReference type="SUPFAM" id="SSF56112">
    <property type="entry name" value="Protein kinase-like (PK-like)"/>
    <property type="match status" value="1"/>
</dbReference>
<keyword evidence="12" id="KW-0472">Membrane</keyword>
<reference evidence="14 15" key="1">
    <citation type="journal article" date="2010" name="J. Bacteriol.">
        <title>Biochemical characterization of a novel indole prenyltransferase from Streptomyces sp. SN-593.</title>
        <authorList>
            <person name="Takahashi S."/>
            <person name="Takagi H."/>
            <person name="Toyoda A."/>
            <person name="Uramoto M."/>
            <person name="Nogawa T."/>
            <person name="Ueki M."/>
            <person name="Sakaki Y."/>
            <person name="Osada H."/>
        </authorList>
    </citation>
    <scope>NUCLEOTIDE SEQUENCE [LARGE SCALE GENOMIC DNA]</scope>
    <source>
        <strain evidence="14 15">SN-593</strain>
    </source>
</reference>
<dbReference type="KEGG" id="arev:RVR_5120"/>
<dbReference type="Proteomes" id="UP000595703">
    <property type="component" value="Chromosome"/>
</dbReference>
<dbReference type="Gene3D" id="1.10.510.10">
    <property type="entry name" value="Transferase(Phosphotransferase) domain 1"/>
    <property type="match status" value="1"/>
</dbReference>
<feature type="region of interest" description="Disordered" evidence="11">
    <location>
        <begin position="534"/>
        <end position="567"/>
    </location>
</feature>
<dbReference type="InterPro" id="IPR005543">
    <property type="entry name" value="PASTA_dom"/>
</dbReference>
<proteinExistence type="predicted"/>
<dbReference type="SMART" id="SM00220">
    <property type="entry name" value="S_TKc"/>
    <property type="match status" value="1"/>
</dbReference>
<keyword evidence="4" id="KW-0677">Repeat</keyword>
<keyword evidence="12" id="KW-0812">Transmembrane</keyword>
<dbReference type="GO" id="GO:0005524">
    <property type="term" value="F:ATP binding"/>
    <property type="evidence" value="ECO:0007669"/>
    <property type="project" value="UniProtKB-UniRule"/>
</dbReference>
<comment type="catalytic activity">
    <reaction evidence="9">
        <text>L-seryl-[protein] + ATP = O-phospho-L-seryl-[protein] + ADP + H(+)</text>
        <dbReference type="Rhea" id="RHEA:17989"/>
        <dbReference type="Rhea" id="RHEA-COMP:9863"/>
        <dbReference type="Rhea" id="RHEA-COMP:11604"/>
        <dbReference type="ChEBI" id="CHEBI:15378"/>
        <dbReference type="ChEBI" id="CHEBI:29999"/>
        <dbReference type="ChEBI" id="CHEBI:30616"/>
        <dbReference type="ChEBI" id="CHEBI:83421"/>
        <dbReference type="ChEBI" id="CHEBI:456216"/>
        <dbReference type="EC" id="2.7.11.1"/>
    </reaction>
</comment>
<dbReference type="RefSeq" id="WP_202234870.1">
    <property type="nucleotide sequence ID" value="NZ_AP018365.1"/>
</dbReference>
<evidence type="ECO:0000313" key="14">
    <source>
        <dbReference type="EMBL" id="BBA98788.1"/>
    </source>
</evidence>
<dbReference type="PANTHER" id="PTHR43289">
    <property type="entry name" value="MITOGEN-ACTIVATED PROTEIN KINASE KINASE KINASE 20-RELATED"/>
    <property type="match status" value="1"/>
</dbReference>
<evidence type="ECO:0000256" key="9">
    <source>
        <dbReference type="ARBA" id="ARBA00048679"/>
    </source>
</evidence>
<keyword evidence="5 10" id="KW-0547">Nucleotide-binding</keyword>
<evidence type="ECO:0000313" key="15">
    <source>
        <dbReference type="Proteomes" id="UP000595703"/>
    </source>
</evidence>
<keyword evidence="2 14" id="KW-0723">Serine/threonine-protein kinase</keyword>
<feature type="domain" description="Protein kinase" evidence="13">
    <location>
        <begin position="20"/>
        <end position="286"/>
    </location>
</feature>
<evidence type="ECO:0000256" key="2">
    <source>
        <dbReference type="ARBA" id="ARBA00022527"/>
    </source>
</evidence>
<name>A0A7U3VPK5_9ACTN</name>
<dbReference type="PANTHER" id="PTHR43289:SF6">
    <property type="entry name" value="SERINE_THREONINE-PROTEIN KINASE NEKL-3"/>
    <property type="match status" value="1"/>
</dbReference>
<dbReference type="Pfam" id="PF00069">
    <property type="entry name" value="Pkinase"/>
    <property type="match status" value="1"/>
</dbReference>
<dbReference type="PROSITE" id="PS00107">
    <property type="entry name" value="PROTEIN_KINASE_ATP"/>
    <property type="match status" value="1"/>
</dbReference>
<gene>
    <name evidence="14" type="ORF">RVR_5120</name>
</gene>
<dbReference type="InterPro" id="IPR000719">
    <property type="entry name" value="Prot_kinase_dom"/>
</dbReference>
<sequence length="567" mass="59184">MSGDATQGGFTGRSVGGGRYVLRDLLGQGGMASVHLAHDTVLDRPVAVKTLHTNLGTEQSFRERFRREAQSVAKLNHTNIVSVFDSGEDTIDGQVVPYIVMEYVEGQPLGDVLAADVARFGAMPADKALKVTGDVLAALAVSHEMGLVHRDIKPGNVMVTKRGVVKVMDFGIARAMQSGVTSMTQTGMVVGTPQYLSPEQALGRGVDERSDLYSVGCMLFELLTGRLPFDADSPLAMAYQHVQETPPVPSSVNQALGPAIDALIARALRKNPAERFPTADVMHDEIDRVLSATQSGAMPVITGNPMGGNRGEGVAQSVFPAQPGQVRTPQPQVRTPYAPTPQPQGYGPTSPPPSAYGYPQQGARTPPPTPAYNLAPAPVPQQHPMNGPGGPGGGIGAPNGGRGGGRSNTPMVVGVVVAVVAIAVIIGVVVAMTGGGDSGGGTTADHTTTPAERTTSSASASASATDDVVQGDQTRTIETDECTDAHNDFINPDKPDVATMPDFHTDYVDSVVACMNAAGWKYTIKHTNEQLWGKGSVTSQSPSADDDYDPKTDGPVTIWVSTGKSSD</sequence>
<feature type="region of interest" description="Disordered" evidence="11">
    <location>
        <begin position="297"/>
        <end position="316"/>
    </location>
</feature>
<evidence type="ECO:0000256" key="12">
    <source>
        <dbReference type="SAM" id="Phobius"/>
    </source>
</evidence>
<evidence type="ECO:0000256" key="11">
    <source>
        <dbReference type="SAM" id="MobiDB-lite"/>
    </source>
</evidence>